<keyword evidence="2" id="KW-1003">Cell membrane</keyword>
<comment type="caution">
    <text evidence="8">The sequence shown here is derived from an EMBL/GenBank/DDBJ whole genome shotgun (WGS) entry which is preliminary data.</text>
</comment>
<dbReference type="PANTHER" id="PTHR30086">
    <property type="entry name" value="ARGININE EXPORTER PROTEIN ARGO"/>
    <property type="match status" value="1"/>
</dbReference>
<name>A0A1X1CSG7_9GAMM</name>
<organism evidence="8 9">
    <name type="scientific">Pantoea rwandensis</name>
    <dbReference type="NCBI Taxonomy" id="1076550"/>
    <lineage>
        <taxon>Bacteria</taxon>
        <taxon>Pseudomonadati</taxon>
        <taxon>Pseudomonadota</taxon>
        <taxon>Gammaproteobacteria</taxon>
        <taxon>Enterobacterales</taxon>
        <taxon>Erwiniaceae</taxon>
        <taxon>Pantoea</taxon>
    </lineage>
</organism>
<keyword evidence="5 7" id="KW-1133">Transmembrane helix</keyword>
<dbReference type="OrthoDB" id="9784202at2"/>
<gene>
    <name evidence="8" type="ORF">HA51_19880</name>
</gene>
<evidence type="ECO:0000256" key="3">
    <source>
        <dbReference type="ARBA" id="ARBA00022692"/>
    </source>
</evidence>
<dbReference type="GO" id="GO:0005886">
    <property type="term" value="C:plasma membrane"/>
    <property type="evidence" value="ECO:0007669"/>
    <property type="project" value="UniProtKB-SubCell"/>
</dbReference>
<dbReference type="Proteomes" id="UP000193558">
    <property type="component" value="Unassembled WGS sequence"/>
</dbReference>
<evidence type="ECO:0000256" key="5">
    <source>
        <dbReference type="ARBA" id="ARBA00022989"/>
    </source>
</evidence>
<dbReference type="GO" id="GO:0015171">
    <property type="term" value="F:amino acid transmembrane transporter activity"/>
    <property type="evidence" value="ECO:0007669"/>
    <property type="project" value="TreeGrafter"/>
</dbReference>
<feature type="transmembrane region" description="Helical" evidence="7">
    <location>
        <begin position="122"/>
        <end position="140"/>
    </location>
</feature>
<evidence type="ECO:0000256" key="1">
    <source>
        <dbReference type="ARBA" id="ARBA00004651"/>
    </source>
</evidence>
<evidence type="ECO:0000313" key="8">
    <source>
        <dbReference type="EMBL" id="ORM67372.1"/>
    </source>
</evidence>
<feature type="transmembrane region" description="Helical" evidence="7">
    <location>
        <begin position="39"/>
        <end position="64"/>
    </location>
</feature>
<keyword evidence="6 7" id="KW-0472">Membrane</keyword>
<comment type="subcellular location">
    <subcellularLocation>
        <location evidence="1">Cell membrane</location>
        <topology evidence="1">Multi-pass membrane protein</topology>
    </subcellularLocation>
</comment>
<dbReference type="Pfam" id="PF01810">
    <property type="entry name" value="LysE"/>
    <property type="match status" value="1"/>
</dbReference>
<feature type="transmembrane region" description="Helical" evidence="7">
    <location>
        <begin position="70"/>
        <end position="91"/>
    </location>
</feature>
<reference evidence="8 9" key="1">
    <citation type="journal article" date="2017" name="Antonie Van Leeuwenhoek">
        <title>Phylogenomic resolution of the bacterial genus Pantoea and its relationship with Erwinia and Tatumella.</title>
        <authorList>
            <person name="Palmer M."/>
            <person name="Steenkamp E.T."/>
            <person name="Coetzee M.P."/>
            <person name="Chan W.Y."/>
            <person name="van Zyl E."/>
            <person name="De Maayer P."/>
            <person name="Coutinho T.A."/>
            <person name="Blom J."/>
            <person name="Smits T.H."/>
            <person name="Duffy B."/>
            <person name="Venter S.N."/>
        </authorList>
    </citation>
    <scope>NUCLEOTIDE SEQUENCE [LARGE SCALE GENOMIC DNA]</scope>
    <source>
        <strain evidence="8 9">LMG 26275</strain>
    </source>
</reference>
<dbReference type="RefSeq" id="WP_084936356.1">
    <property type="nucleotide sequence ID" value="NZ_MLFR01000025.1"/>
</dbReference>
<evidence type="ECO:0000256" key="7">
    <source>
        <dbReference type="SAM" id="Phobius"/>
    </source>
</evidence>
<evidence type="ECO:0000256" key="6">
    <source>
        <dbReference type="ARBA" id="ARBA00023136"/>
    </source>
</evidence>
<accession>A0A1X1CSG7</accession>
<dbReference type="AlphaFoldDB" id="A0A1X1CSG7"/>
<dbReference type="PANTHER" id="PTHR30086:SF20">
    <property type="entry name" value="ARGININE EXPORTER PROTEIN ARGO-RELATED"/>
    <property type="match status" value="1"/>
</dbReference>
<dbReference type="EMBL" id="MLFR01000025">
    <property type="protein sequence ID" value="ORM67372.1"/>
    <property type="molecule type" value="Genomic_DNA"/>
</dbReference>
<evidence type="ECO:0000256" key="2">
    <source>
        <dbReference type="ARBA" id="ARBA00022475"/>
    </source>
</evidence>
<keyword evidence="4" id="KW-0029">Amino-acid transport</keyword>
<keyword evidence="4" id="KW-0813">Transport</keyword>
<feature type="transmembrane region" description="Helical" evidence="7">
    <location>
        <begin position="6"/>
        <end position="27"/>
    </location>
</feature>
<evidence type="ECO:0000313" key="9">
    <source>
        <dbReference type="Proteomes" id="UP000193558"/>
    </source>
</evidence>
<sequence length="203" mass="21689">MNLSLLLAYMLAILLLLMTPGPVVALVTGTAARHGYRRAFATVVGTNAASMVLIALAALMLTGLVSLNPLSLQITGLLGSLFIGVIAWRGLRAATSATAHRPATQGGLLKGFVVGISNPKDILFFAALFPQFIAITPHLSSSLITLALVWMAFDFAVLAFYIISVKRWLPGSQQQRLERISMLILLLIALAGAFYNVNQLLSL</sequence>
<proteinExistence type="predicted"/>
<keyword evidence="3 7" id="KW-0812">Transmembrane</keyword>
<evidence type="ECO:0000256" key="4">
    <source>
        <dbReference type="ARBA" id="ARBA00022970"/>
    </source>
</evidence>
<dbReference type="InterPro" id="IPR001123">
    <property type="entry name" value="LeuE-type"/>
</dbReference>
<protein>
    <submittedName>
        <fullName evidence="8">Lysine transporter LysE</fullName>
    </submittedName>
</protein>
<feature type="transmembrane region" description="Helical" evidence="7">
    <location>
        <begin position="146"/>
        <end position="165"/>
    </location>
</feature>
<feature type="transmembrane region" description="Helical" evidence="7">
    <location>
        <begin position="177"/>
        <end position="197"/>
    </location>
</feature>